<dbReference type="InterPro" id="IPR037250">
    <property type="entry name" value="NEAT_dom_sf"/>
</dbReference>
<evidence type="ECO:0000256" key="3">
    <source>
        <dbReference type="ARBA" id="ARBA00022525"/>
    </source>
</evidence>
<evidence type="ECO:0000256" key="9">
    <source>
        <dbReference type="SAM" id="SignalP"/>
    </source>
</evidence>
<name>A0ABY4RSL1_9BACL</name>
<feature type="compositionally biased region" description="Basic and acidic residues" evidence="7">
    <location>
        <begin position="161"/>
        <end position="183"/>
    </location>
</feature>
<reference evidence="11" key="2">
    <citation type="journal article" date="2021" name="J Anim Sci Technol">
        <title>Complete genome sequence of Paenibacillus konkukensis sp. nov. SK3146 as a potential probiotic strain.</title>
        <authorList>
            <person name="Jung H.I."/>
            <person name="Park S."/>
            <person name="Niu K.M."/>
            <person name="Lee S.W."/>
            <person name="Kothari D."/>
            <person name="Yi K.J."/>
            <person name="Kim S.K."/>
        </authorList>
    </citation>
    <scope>NUCLEOTIDE SEQUENCE</scope>
    <source>
        <strain evidence="11">SK3146</strain>
    </source>
</reference>
<dbReference type="Pfam" id="PF05031">
    <property type="entry name" value="NEAT"/>
    <property type="match status" value="1"/>
</dbReference>
<keyword evidence="8" id="KW-0812">Transmembrane</keyword>
<dbReference type="NCBIfam" id="TIGR03656">
    <property type="entry name" value="IsdC"/>
    <property type="match status" value="1"/>
</dbReference>
<evidence type="ECO:0000313" key="12">
    <source>
        <dbReference type="Proteomes" id="UP001057134"/>
    </source>
</evidence>
<dbReference type="NCBIfam" id="TIGR01167">
    <property type="entry name" value="LPXTG_anchor"/>
    <property type="match status" value="1"/>
</dbReference>
<sequence>MKKWLALPSFLVMLFMAVLLVAPAAQAADLSDGTYTIDYTIKQAQNDSVSMANDYFEKPAKITVKNGEMTMQIQMNHSKWITVFKVPDKDDFVDGKVINSDADNDTRAVEFKVEDISKPLLSKIHVTVKDIDYDHDYTIRFVFDVNSLKNTGAAAAPAPAKTEEKAPEAKVEAKAEAKPEAKPEQAPNAAASQPSAKTSSTDNAAAVSPVKADNPAPAAEAKKQEAAAVSTDTSKAEAPANPKTGDSTPIAGWIGLILVSALFLSYRFIGKKRRA</sequence>
<organism evidence="11 12">
    <name type="scientific">Paenibacillus konkukensis</name>
    <dbReference type="NCBI Taxonomy" id="2020716"/>
    <lineage>
        <taxon>Bacteria</taxon>
        <taxon>Bacillati</taxon>
        <taxon>Bacillota</taxon>
        <taxon>Bacilli</taxon>
        <taxon>Bacillales</taxon>
        <taxon>Paenibacillaceae</taxon>
        <taxon>Paenibacillus</taxon>
    </lineage>
</organism>
<dbReference type="PANTHER" id="PTHR37824">
    <property type="entry name" value="IRON-REGULATED SURFACE DETERMINANT PROTEIN C"/>
    <property type="match status" value="1"/>
</dbReference>
<feature type="compositionally biased region" description="Low complexity" evidence="7">
    <location>
        <begin position="184"/>
        <end position="196"/>
    </location>
</feature>
<dbReference type="InterPro" id="IPR006635">
    <property type="entry name" value="NEAT_dom"/>
</dbReference>
<keyword evidence="8" id="KW-1133">Transmembrane helix</keyword>
<feature type="region of interest" description="Disordered" evidence="7">
    <location>
        <begin position="154"/>
        <end position="249"/>
    </location>
</feature>
<evidence type="ECO:0000256" key="6">
    <source>
        <dbReference type="ARBA" id="ARBA00023088"/>
    </source>
</evidence>
<keyword evidence="3" id="KW-0964">Secreted</keyword>
<feature type="transmembrane region" description="Helical" evidence="8">
    <location>
        <begin position="250"/>
        <end position="269"/>
    </location>
</feature>
<dbReference type="Proteomes" id="UP001057134">
    <property type="component" value="Chromosome"/>
</dbReference>
<evidence type="ECO:0000313" key="11">
    <source>
        <dbReference type="EMBL" id="UQZ85025.1"/>
    </source>
</evidence>
<evidence type="ECO:0000256" key="1">
    <source>
        <dbReference type="ARBA" id="ARBA00004168"/>
    </source>
</evidence>
<dbReference type="InterPro" id="IPR019909">
    <property type="entry name" value="Haem_uptake_protein_IsdC"/>
</dbReference>
<keyword evidence="5" id="KW-0408">Iron</keyword>
<feature type="chain" id="PRO_5046053914" evidence="9">
    <location>
        <begin position="28"/>
        <end position="275"/>
    </location>
</feature>
<keyword evidence="4 9" id="KW-0732">Signal</keyword>
<protein>
    <submittedName>
        <fullName evidence="11">Iron-regulated surface determinant protein C</fullName>
    </submittedName>
</protein>
<dbReference type="Gene3D" id="2.60.40.1850">
    <property type="match status" value="1"/>
</dbReference>
<dbReference type="PROSITE" id="PS50978">
    <property type="entry name" value="NEAT"/>
    <property type="match status" value="1"/>
</dbReference>
<accession>A0ABY4RSL1</accession>
<feature type="domain" description="NEAT" evidence="10">
    <location>
        <begin position="30"/>
        <end position="151"/>
    </location>
</feature>
<evidence type="ECO:0000256" key="4">
    <source>
        <dbReference type="ARBA" id="ARBA00022729"/>
    </source>
</evidence>
<feature type="signal peptide" evidence="9">
    <location>
        <begin position="1"/>
        <end position="27"/>
    </location>
</feature>
<keyword evidence="6" id="KW-0572">Peptidoglycan-anchor</keyword>
<reference evidence="11" key="1">
    <citation type="submission" date="2018-02" db="EMBL/GenBank/DDBJ databases">
        <authorList>
            <person name="Kim S.-K."/>
            <person name="Jung H.-I."/>
            <person name="Lee S.-W."/>
        </authorList>
    </citation>
    <scope>NUCLEOTIDE SEQUENCE</scope>
    <source>
        <strain evidence="11">SK3146</strain>
    </source>
</reference>
<evidence type="ECO:0000256" key="7">
    <source>
        <dbReference type="SAM" id="MobiDB-lite"/>
    </source>
</evidence>
<dbReference type="SUPFAM" id="SSF158911">
    <property type="entry name" value="NEAT domain-like"/>
    <property type="match status" value="1"/>
</dbReference>
<evidence type="ECO:0000256" key="5">
    <source>
        <dbReference type="ARBA" id="ARBA00023004"/>
    </source>
</evidence>
<dbReference type="RefSeq" id="WP_249860712.1">
    <property type="nucleotide sequence ID" value="NZ_CP027059.1"/>
</dbReference>
<dbReference type="EMBL" id="CP027059">
    <property type="protein sequence ID" value="UQZ85025.1"/>
    <property type="molecule type" value="Genomic_DNA"/>
</dbReference>
<evidence type="ECO:0000256" key="2">
    <source>
        <dbReference type="ARBA" id="ARBA00022512"/>
    </source>
</evidence>
<keyword evidence="2" id="KW-0134">Cell wall</keyword>
<evidence type="ECO:0000259" key="10">
    <source>
        <dbReference type="PROSITE" id="PS50978"/>
    </source>
</evidence>
<comment type="subcellular location">
    <subcellularLocation>
        <location evidence="1">Secreted</location>
        <location evidence="1">Cell wall</location>
        <topology evidence="1">Peptidoglycan-anchor</topology>
    </subcellularLocation>
</comment>
<dbReference type="InterPro" id="IPR050436">
    <property type="entry name" value="IsdA"/>
</dbReference>
<gene>
    <name evidence="11" type="primary">isdC</name>
    <name evidence="11" type="ORF">SK3146_04308</name>
</gene>
<dbReference type="InterPro" id="IPR017502">
    <property type="entry name" value="Sortase_SrtB_target"/>
</dbReference>
<dbReference type="SMART" id="SM00725">
    <property type="entry name" value="NEAT"/>
    <property type="match status" value="1"/>
</dbReference>
<dbReference type="PANTHER" id="PTHR37824:SF1">
    <property type="entry name" value="IRON-REGULATED SURFACE DETERMINANT PROTEIN C"/>
    <property type="match status" value="1"/>
</dbReference>
<dbReference type="CDD" id="cd06920">
    <property type="entry name" value="NEAT"/>
    <property type="match status" value="1"/>
</dbReference>
<keyword evidence="12" id="KW-1185">Reference proteome</keyword>
<proteinExistence type="predicted"/>
<dbReference type="NCBIfam" id="TIGR03063">
    <property type="entry name" value="srtB_target"/>
    <property type="match status" value="1"/>
</dbReference>
<evidence type="ECO:0000256" key="8">
    <source>
        <dbReference type="SAM" id="Phobius"/>
    </source>
</evidence>
<keyword evidence="8" id="KW-0472">Membrane</keyword>